<keyword evidence="5" id="KW-0804">Transcription</keyword>
<dbReference type="GO" id="GO:0003700">
    <property type="term" value="F:DNA-binding transcription factor activity"/>
    <property type="evidence" value="ECO:0007669"/>
    <property type="project" value="InterPro"/>
</dbReference>
<dbReference type="Gene3D" id="1.10.10.60">
    <property type="entry name" value="Homeodomain-like"/>
    <property type="match status" value="1"/>
</dbReference>
<keyword evidence="9" id="KW-1185">Reference proteome</keyword>
<organism evidence="8 9">
    <name type="scientific">Phytopseudomonas flavescens</name>
    <dbReference type="NCBI Taxonomy" id="29435"/>
    <lineage>
        <taxon>Bacteria</taxon>
        <taxon>Pseudomonadati</taxon>
        <taxon>Pseudomonadota</taxon>
        <taxon>Gammaproteobacteria</taxon>
        <taxon>Pseudomonadales</taxon>
        <taxon>Pseudomonadaceae</taxon>
        <taxon>Phytopseudomonas</taxon>
    </lineage>
</organism>
<dbReference type="RefSeq" id="WP_179538928.1">
    <property type="nucleotide sequence ID" value="NZ_JACBYV010000001.1"/>
</dbReference>
<dbReference type="GO" id="GO:0009893">
    <property type="term" value="P:positive regulation of metabolic process"/>
    <property type="evidence" value="ECO:0007669"/>
    <property type="project" value="UniProtKB-ARBA"/>
</dbReference>
<dbReference type="InterPro" id="IPR018062">
    <property type="entry name" value="HTH_AraC-typ_CS"/>
</dbReference>
<dbReference type="Proteomes" id="UP000578688">
    <property type="component" value="Unassembled WGS sequence"/>
</dbReference>
<dbReference type="InterPro" id="IPR018060">
    <property type="entry name" value="HTH_AraC"/>
</dbReference>
<comment type="subcellular location">
    <subcellularLocation>
        <location evidence="1">Cytoplasm</location>
    </subcellularLocation>
</comment>
<dbReference type="InterPro" id="IPR050204">
    <property type="entry name" value="AraC_XylS_family_regulators"/>
</dbReference>
<evidence type="ECO:0000256" key="6">
    <source>
        <dbReference type="ARBA" id="ARBA00037345"/>
    </source>
</evidence>
<sequence>MNTEFNSEGGTRFLRPPLFSVHNRLFLLNDRDSIRDQVGGVFKPHDLSLVEPGQNVSASMHHVSLGRLSLSRLEYGAAVRIDPGSLDTFFLIQIPLQGSAEINCDGRKFTSSPRCASFISPDTPVSMHWAADAPQLAVRLDREDVESHCAQHLGRRLETPLRFEPAFDLDKPGASYFLQLLSTLTDALTCADHPIHQPMVLKQFEATLINALIYGQPNSMQRMVGALSSERRISPYFVKRSEEYILDHAHEALTVEQLADQAGVSVRTLFSGFREFRGTSPMAFLREVRMQRVHESLRHEESESVTDIALKWGFTHLGRFSQEYRKRYGELPSATLRYRR</sequence>
<evidence type="ECO:0000313" key="8">
    <source>
        <dbReference type="EMBL" id="NYH74312.1"/>
    </source>
</evidence>
<keyword evidence="4" id="KW-0010">Activator</keyword>
<protein>
    <submittedName>
        <fullName evidence="8">AraC-like DNA-binding protein</fullName>
    </submittedName>
</protein>
<dbReference type="GO" id="GO:0043565">
    <property type="term" value="F:sequence-specific DNA binding"/>
    <property type="evidence" value="ECO:0007669"/>
    <property type="project" value="InterPro"/>
</dbReference>
<evidence type="ECO:0000256" key="4">
    <source>
        <dbReference type="ARBA" id="ARBA00023159"/>
    </source>
</evidence>
<dbReference type="InterPro" id="IPR009057">
    <property type="entry name" value="Homeodomain-like_sf"/>
</dbReference>
<accession>A0A7Y9XQI8</accession>
<evidence type="ECO:0000256" key="5">
    <source>
        <dbReference type="ARBA" id="ARBA00023163"/>
    </source>
</evidence>
<keyword evidence="2" id="KW-0805">Transcription regulation</keyword>
<evidence type="ECO:0000256" key="3">
    <source>
        <dbReference type="ARBA" id="ARBA00023125"/>
    </source>
</evidence>
<dbReference type="AlphaFoldDB" id="A0A7Y9XQI8"/>
<keyword evidence="3 8" id="KW-0238">DNA-binding</keyword>
<proteinExistence type="predicted"/>
<name>A0A7Y9XQI8_9GAMM</name>
<evidence type="ECO:0000313" key="9">
    <source>
        <dbReference type="Proteomes" id="UP000578688"/>
    </source>
</evidence>
<evidence type="ECO:0000259" key="7">
    <source>
        <dbReference type="PROSITE" id="PS01124"/>
    </source>
</evidence>
<dbReference type="SMART" id="SM00342">
    <property type="entry name" value="HTH_ARAC"/>
    <property type="match status" value="1"/>
</dbReference>
<reference evidence="8 9" key="1">
    <citation type="submission" date="2020-07" db="EMBL/GenBank/DDBJ databases">
        <title>Genomic analyses of the natural microbiome of Caenorhabditis elegans.</title>
        <authorList>
            <person name="Samuel B."/>
        </authorList>
    </citation>
    <scope>NUCLEOTIDE SEQUENCE [LARGE SCALE GENOMIC DNA]</scope>
    <source>
        <strain evidence="8 9">BIGb0408</strain>
    </source>
</reference>
<dbReference type="InterPro" id="IPR035418">
    <property type="entry name" value="AraC-bd_2"/>
</dbReference>
<dbReference type="PROSITE" id="PS00041">
    <property type="entry name" value="HTH_ARAC_FAMILY_1"/>
    <property type="match status" value="1"/>
</dbReference>
<gene>
    <name evidence="8" type="ORF">FHR27_002922</name>
</gene>
<evidence type="ECO:0000256" key="2">
    <source>
        <dbReference type="ARBA" id="ARBA00023015"/>
    </source>
</evidence>
<dbReference type="PANTHER" id="PTHR46796:SF12">
    <property type="entry name" value="HTH-TYPE DNA-BINDING TRANSCRIPTIONAL ACTIVATOR EUTR"/>
    <property type="match status" value="1"/>
</dbReference>
<dbReference type="Pfam" id="PF12833">
    <property type="entry name" value="HTH_18"/>
    <property type="match status" value="1"/>
</dbReference>
<dbReference type="EMBL" id="JACBYV010000001">
    <property type="protein sequence ID" value="NYH74312.1"/>
    <property type="molecule type" value="Genomic_DNA"/>
</dbReference>
<dbReference type="GO" id="GO:0005737">
    <property type="term" value="C:cytoplasm"/>
    <property type="evidence" value="ECO:0007669"/>
    <property type="project" value="UniProtKB-SubCell"/>
</dbReference>
<comment type="caution">
    <text evidence="8">The sequence shown here is derived from an EMBL/GenBank/DDBJ whole genome shotgun (WGS) entry which is preliminary data.</text>
</comment>
<comment type="function">
    <text evidence="6">Regulatory protein of the TOL plasmid xyl operons. XylS activates the xylXYZLTEGFJQKIH operon required for the degradation of toluene, m-xylene and p-xylene.</text>
</comment>
<dbReference type="InterPro" id="IPR037923">
    <property type="entry name" value="HTH-like"/>
</dbReference>
<dbReference type="SUPFAM" id="SSF51215">
    <property type="entry name" value="Regulatory protein AraC"/>
    <property type="match status" value="1"/>
</dbReference>
<dbReference type="PANTHER" id="PTHR46796">
    <property type="entry name" value="HTH-TYPE TRANSCRIPTIONAL ACTIVATOR RHAS-RELATED"/>
    <property type="match status" value="1"/>
</dbReference>
<evidence type="ECO:0000256" key="1">
    <source>
        <dbReference type="ARBA" id="ARBA00004496"/>
    </source>
</evidence>
<dbReference type="SUPFAM" id="SSF46689">
    <property type="entry name" value="Homeodomain-like"/>
    <property type="match status" value="2"/>
</dbReference>
<dbReference type="PROSITE" id="PS01124">
    <property type="entry name" value="HTH_ARAC_FAMILY_2"/>
    <property type="match status" value="1"/>
</dbReference>
<dbReference type="Pfam" id="PF14525">
    <property type="entry name" value="AraC_binding_2"/>
    <property type="match status" value="1"/>
</dbReference>
<feature type="domain" description="HTH araC/xylS-type" evidence="7">
    <location>
        <begin position="239"/>
        <end position="338"/>
    </location>
</feature>